<dbReference type="Proteomes" id="UP000703661">
    <property type="component" value="Unassembled WGS sequence"/>
</dbReference>
<accession>A0A9P6MUM3</accession>
<protein>
    <recommendedName>
        <fullName evidence="1">Condensation domain-containing protein</fullName>
    </recommendedName>
</protein>
<dbReference type="Gene3D" id="3.30.559.10">
    <property type="entry name" value="Chloramphenicol acetyltransferase-like domain"/>
    <property type="match status" value="1"/>
</dbReference>
<dbReference type="InterPro" id="IPR023213">
    <property type="entry name" value="CAT-like_dom_sf"/>
</dbReference>
<dbReference type="GO" id="GO:0005829">
    <property type="term" value="C:cytosol"/>
    <property type="evidence" value="ECO:0007669"/>
    <property type="project" value="TreeGrafter"/>
</dbReference>
<evidence type="ECO:0000313" key="3">
    <source>
        <dbReference type="Proteomes" id="UP000703661"/>
    </source>
</evidence>
<dbReference type="GO" id="GO:0031177">
    <property type="term" value="F:phosphopantetheine binding"/>
    <property type="evidence" value="ECO:0007669"/>
    <property type="project" value="TreeGrafter"/>
</dbReference>
<dbReference type="GO" id="GO:0043041">
    <property type="term" value="P:amino acid activation for nonribosomal peptide biosynthetic process"/>
    <property type="evidence" value="ECO:0007669"/>
    <property type="project" value="TreeGrafter"/>
</dbReference>
<sequence>MTIPKQWIASMNRISQEIGATASMDIDGNSSLESKSAESIKLPVDDTMDSLSDTRKAADVIHFSTEEISVFDRSVPHAPVTVGGVMEQEPTHSSKLKIWSDRKNGSPRTPEERVVPDYSDIINPERNDHKVVPIGERDRREVDYEFQVQIDYWRKALANIPVLLGLPTDRPRATQQSIAYSHLPIHFDVQLTQLLRSLARKHGVDLPVVLLSAWSAVLGRLTSQEDIVVGYYNFVIDPHVTCANRQNGNGDLPTSPLPLRMDLFGDPTTAQLLERVSQTILAARAHQDIAFENIVEIMRTSSKGDHAALFQVAFSCHDQEYGSGARKMAEMPSNSVTAGSELELHLQDKGGEIIGKMRYSAALFDSTTIERHVWYLSGMLKGM</sequence>
<feature type="non-terminal residue" evidence="2">
    <location>
        <position position="1"/>
    </location>
</feature>
<proteinExistence type="predicted"/>
<dbReference type="EMBL" id="JAAAID010000849">
    <property type="protein sequence ID" value="KAG0013416.1"/>
    <property type="molecule type" value="Genomic_DNA"/>
</dbReference>
<dbReference type="PANTHER" id="PTHR45527:SF1">
    <property type="entry name" value="FATTY ACID SYNTHASE"/>
    <property type="match status" value="1"/>
</dbReference>
<evidence type="ECO:0000313" key="2">
    <source>
        <dbReference type="EMBL" id="KAG0013416.1"/>
    </source>
</evidence>
<keyword evidence="3" id="KW-1185">Reference proteome</keyword>
<comment type="caution">
    <text evidence="2">The sequence shown here is derived from an EMBL/GenBank/DDBJ whole genome shotgun (WGS) entry which is preliminary data.</text>
</comment>
<feature type="domain" description="Condensation" evidence="1">
    <location>
        <begin position="145"/>
        <end position="381"/>
    </location>
</feature>
<reference evidence="2" key="1">
    <citation type="journal article" date="2020" name="Fungal Divers.">
        <title>Resolving the Mortierellaceae phylogeny through synthesis of multi-gene phylogenetics and phylogenomics.</title>
        <authorList>
            <person name="Vandepol N."/>
            <person name="Liber J."/>
            <person name="Desiro A."/>
            <person name="Na H."/>
            <person name="Kennedy M."/>
            <person name="Barry K."/>
            <person name="Grigoriev I.V."/>
            <person name="Miller A.N."/>
            <person name="O'Donnell K."/>
            <person name="Stajich J.E."/>
            <person name="Bonito G."/>
        </authorList>
    </citation>
    <scope>NUCLEOTIDE SEQUENCE</scope>
    <source>
        <strain evidence="2">NRRL 2769</strain>
    </source>
</reference>
<dbReference type="AlphaFoldDB" id="A0A9P6MUM3"/>
<dbReference type="GO" id="GO:0047527">
    <property type="term" value="F:2,3-dihydroxybenzoate-serine ligase activity"/>
    <property type="evidence" value="ECO:0007669"/>
    <property type="project" value="TreeGrafter"/>
</dbReference>
<dbReference type="SUPFAM" id="SSF52777">
    <property type="entry name" value="CoA-dependent acyltransferases"/>
    <property type="match status" value="1"/>
</dbReference>
<dbReference type="PANTHER" id="PTHR45527">
    <property type="entry name" value="NONRIBOSOMAL PEPTIDE SYNTHETASE"/>
    <property type="match status" value="1"/>
</dbReference>
<evidence type="ECO:0000259" key="1">
    <source>
        <dbReference type="Pfam" id="PF00668"/>
    </source>
</evidence>
<dbReference type="Gene3D" id="3.30.559.30">
    <property type="entry name" value="Nonribosomal peptide synthetase, condensation domain"/>
    <property type="match status" value="1"/>
</dbReference>
<name>A0A9P6MUM3_9FUNG</name>
<dbReference type="Pfam" id="PF00668">
    <property type="entry name" value="Condensation"/>
    <property type="match status" value="1"/>
</dbReference>
<dbReference type="GO" id="GO:0009366">
    <property type="term" value="C:enterobactin synthetase complex"/>
    <property type="evidence" value="ECO:0007669"/>
    <property type="project" value="TreeGrafter"/>
</dbReference>
<organism evidence="2 3">
    <name type="scientific">Entomortierella chlamydospora</name>
    <dbReference type="NCBI Taxonomy" id="101097"/>
    <lineage>
        <taxon>Eukaryota</taxon>
        <taxon>Fungi</taxon>
        <taxon>Fungi incertae sedis</taxon>
        <taxon>Mucoromycota</taxon>
        <taxon>Mortierellomycotina</taxon>
        <taxon>Mortierellomycetes</taxon>
        <taxon>Mortierellales</taxon>
        <taxon>Mortierellaceae</taxon>
        <taxon>Entomortierella</taxon>
    </lineage>
</organism>
<gene>
    <name evidence="2" type="ORF">BGZ80_011086</name>
</gene>
<dbReference type="InterPro" id="IPR001242">
    <property type="entry name" value="Condensation_dom"/>
</dbReference>
<dbReference type="GO" id="GO:0009239">
    <property type="term" value="P:enterobactin biosynthetic process"/>
    <property type="evidence" value="ECO:0007669"/>
    <property type="project" value="TreeGrafter"/>
</dbReference>